<dbReference type="PANTHER" id="PTHR12558:SF13">
    <property type="entry name" value="CELL DIVISION CYCLE PROTEIN 27 HOMOLOG"/>
    <property type="match status" value="1"/>
</dbReference>
<dbReference type="AlphaFoldDB" id="A0A2V4XVZ4"/>
<dbReference type="Pfam" id="PF14559">
    <property type="entry name" value="TPR_19"/>
    <property type="match status" value="1"/>
</dbReference>
<feature type="repeat" description="TPR" evidence="1">
    <location>
        <begin position="286"/>
        <end position="319"/>
    </location>
</feature>
<feature type="repeat" description="TPR" evidence="1">
    <location>
        <begin position="48"/>
        <end position="81"/>
    </location>
</feature>
<dbReference type="Gene3D" id="1.25.40.10">
    <property type="entry name" value="Tetratricopeptide repeat domain"/>
    <property type="match status" value="3"/>
</dbReference>
<dbReference type="PROSITE" id="PS50005">
    <property type="entry name" value="TPR"/>
    <property type="match status" value="4"/>
</dbReference>
<dbReference type="PROSITE" id="PS50293">
    <property type="entry name" value="TPR_REGION"/>
    <property type="match status" value="1"/>
</dbReference>
<dbReference type="Pfam" id="PF13181">
    <property type="entry name" value="TPR_8"/>
    <property type="match status" value="1"/>
</dbReference>
<feature type="repeat" description="TPR" evidence="1">
    <location>
        <begin position="251"/>
        <end position="284"/>
    </location>
</feature>
<accession>A0A2V4XVZ4</accession>
<feature type="repeat" description="TPR" evidence="1">
    <location>
        <begin position="217"/>
        <end position="250"/>
    </location>
</feature>
<organism evidence="2 3">
    <name type="scientific">Winogradskyella epiphytica</name>
    <dbReference type="NCBI Taxonomy" id="262005"/>
    <lineage>
        <taxon>Bacteria</taxon>
        <taxon>Pseudomonadati</taxon>
        <taxon>Bacteroidota</taxon>
        <taxon>Flavobacteriia</taxon>
        <taxon>Flavobacteriales</taxon>
        <taxon>Flavobacteriaceae</taxon>
        <taxon>Winogradskyella</taxon>
    </lineage>
</organism>
<dbReference type="OrthoDB" id="9810596at2"/>
<comment type="caution">
    <text evidence="2">The sequence shown here is derived from an EMBL/GenBank/DDBJ whole genome shotgun (WGS) entry which is preliminary data.</text>
</comment>
<dbReference type="InterPro" id="IPR019734">
    <property type="entry name" value="TPR_rpt"/>
</dbReference>
<dbReference type="EMBL" id="QJTD01000001">
    <property type="protein sequence ID" value="PYE82977.1"/>
    <property type="molecule type" value="Genomic_DNA"/>
</dbReference>
<dbReference type="Pfam" id="PF00515">
    <property type="entry name" value="TPR_1"/>
    <property type="match status" value="1"/>
</dbReference>
<evidence type="ECO:0000313" key="2">
    <source>
        <dbReference type="EMBL" id="PYE82977.1"/>
    </source>
</evidence>
<proteinExistence type="predicted"/>
<keyword evidence="1" id="KW-0802">TPR repeat</keyword>
<reference evidence="2 3" key="1">
    <citation type="submission" date="2018-06" db="EMBL/GenBank/DDBJ databases">
        <title>Genomic Encyclopedia of Type Strains, Phase III (KMG-III): the genomes of soil and plant-associated and newly described type strains.</title>
        <authorList>
            <person name="Whitman W."/>
        </authorList>
    </citation>
    <scope>NUCLEOTIDE SEQUENCE [LARGE SCALE GENOMIC DNA]</scope>
    <source>
        <strain evidence="2 3">CECT 7945</strain>
    </source>
</reference>
<dbReference type="InterPro" id="IPR011990">
    <property type="entry name" value="TPR-like_helical_dom_sf"/>
</dbReference>
<keyword evidence="3" id="KW-1185">Reference proteome</keyword>
<gene>
    <name evidence="2" type="ORF">DFQ11_101407</name>
</gene>
<evidence type="ECO:0000313" key="3">
    <source>
        <dbReference type="Proteomes" id="UP000248054"/>
    </source>
</evidence>
<name>A0A2V4XVZ4_9FLAO</name>
<dbReference type="PANTHER" id="PTHR12558">
    <property type="entry name" value="CELL DIVISION CYCLE 16,23,27"/>
    <property type="match status" value="1"/>
</dbReference>
<dbReference type="RefSeq" id="WP_110473934.1">
    <property type="nucleotide sequence ID" value="NZ_BMWQ01000001.1"/>
</dbReference>
<dbReference type="SMART" id="SM00028">
    <property type="entry name" value="TPR"/>
    <property type="match status" value="7"/>
</dbReference>
<evidence type="ECO:0000256" key="1">
    <source>
        <dbReference type="PROSITE-ProRule" id="PRU00339"/>
    </source>
</evidence>
<dbReference type="SUPFAM" id="SSF48452">
    <property type="entry name" value="TPR-like"/>
    <property type="match status" value="2"/>
</dbReference>
<dbReference type="Proteomes" id="UP000248054">
    <property type="component" value="Unassembled WGS sequence"/>
</dbReference>
<protein>
    <submittedName>
        <fullName evidence="2">Tetratricopeptide repeat protein</fullName>
    </submittedName>
</protein>
<sequence length="376" mass="43847">MKLHLGLIGLVFSLGLNAQSIKEIGNNFFVNGKYTQAIEAYESLDNLDDVYHDIAKAYVAIGNYGEALNNYEKAVKANADNLLINYEFAKLLSKTKNHKQASRLLKNLISLDSLNPNYYYELGVVLEKQKDTTAIDQFLKTYNLDGTHQKAIFKIAKHHLVKRNFLDAHAFIDRGLESYETNVELISLKAQAYYYQEYYTHAVVWFKKLLELGEESEFIHEKLSLSYAQNLDYDDAIYHRKQALRFSPNDANAIYVIGTYYERLSNFEMAEEYISKALKLQDQSLSDEYQKLGTILNRQKKYEMAIKAFQKSLKEDPSNIMSEFFILRTKDEFYADVDSKIKMYEQFMAKHPKSKFIKFAQGRLKELNQEKFLEEH</sequence>